<dbReference type="Pfam" id="PF00512">
    <property type="entry name" value="HisKA"/>
    <property type="match status" value="1"/>
</dbReference>
<dbReference type="GO" id="GO:0000155">
    <property type="term" value="F:phosphorelay sensor kinase activity"/>
    <property type="evidence" value="ECO:0007669"/>
    <property type="project" value="InterPro"/>
</dbReference>
<dbReference type="PRINTS" id="PR00344">
    <property type="entry name" value="BCTRLSENSOR"/>
</dbReference>
<dbReference type="PANTHER" id="PTHR43711">
    <property type="entry name" value="TWO-COMPONENT HISTIDINE KINASE"/>
    <property type="match status" value="1"/>
</dbReference>
<evidence type="ECO:0000259" key="7">
    <source>
        <dbReference type="PROSITE" id="PS50109"/>
    </source>
</evidence>
<accession>A0A418NJ23</accession>
<gene>
    <name evidence="8" type="ORF">D2V04_04775</name>
</gene>
<dbReference type="EC" id="2.7.13.3" evidence="2"/>
<dbReference type="SUPFAM" id="SSF55874">
    <property type="entry name" value="ATPase domain of HSP90 chaperone/DNA topoisomerase II/histidine kinase"/>
    <property type="match status" value="1"/>
</dbReference>
<evidence type="ECO:0000313" key="9">
    <source>
        <dbReference type="Proteomes" id="UP000285092"/>
    </source>
</evidence>
<dbReference type="AlphaFoldDB" id="A0A418NJ23"/>
<proteinExistence type="predicted"/>
<evidence type="ECO:0000256" key="3">
    <source>
        <dbReference type="ARBA" id="ARBA00022553"/>
    </source>
</evidence>
<comment type="caution">
    <text evidence="8">The sequence shown here is derived from an EMBL/GenBank/DDBJ whole genome shotgun (WGS) entry which is preliminary data.</text>
</comment>
<protein>
    <recommendedName>
        <fullName evidence="2">histidine kinase</fullName>
        <ecNumber evidence="2">2.7.13.3</ecNumber>
    </recommendedName>
</protein>
<keyword evidence="6" id="KW-0902">Two-component regulatory system</keyword>
<reference evidence="8 9" key="1">
    <citation type="submission" date="2018-08" db="EMBL/GenBank/DDBJ databases">
        <title>Altererythrobacter sp.Ery1 and Ery12, the genome sequencing of novel strains in genus Alterythrobacter.</title>
        <authorList>
            <person name="Cheng H."/>
            <person name="Wu Y.-H."/>
            <person name="Fang C."/>
            <person name="Xu X.-W."/>
        </authorList>
    </citation>
    <scope>NUCLEOTIDE SEQUENCE [LARGE SCALE GENOMIC DNA]</scope>
    <source>
        <strain evidence="8 9">Ery1</strain>
    </source>
</reference>
<evidence type="ECO:0000313" key="8">
    <source>
        <dbReference type="EMBL" id="RIV79316.1"/>
    </source>
</evidence>
<dbReference type="InterPro" id="IPR004358">
    <property type="entry name" value="Sig_transdc_His_kin-like_C"/>
</dbReference>
<dbReference type="Gene3D" id="1.10.287.130">
    <property type="match status" value="1"/>
</dbReference>
<keyword evidence="3" id="KW-0597">Phosphoprotein</keyword>
<evidence type="ECO:0000256" key="4">
    <source>
        <dbReference type="ARBA" id="ARBA00022679"/>
    </source>
</evidence>
<dbReference type="InterPro" id="IPR050736">
    <property type="entry name" value="Sensor_HK_Regulatory"/>
</dbReference>
<keyword evidence="9" id="KW-1185">Reference proteome</keyword>
<evidence type="ECO:0000256" key="5">
    <source>
        <dbReference type="ARBA" id="ARBA00022777"/>
    </source>
</evidence>
<evidence type="ECO:0000256" key="6">
    <source>
        <dbReference type="ARBA" id="ARBA00023012"/>
    </source>
</evidence>
<name>A0A418NJ23_9SPHN</name>
<dbReference type="InterPro" id="IPR005467">
    <property type="entry name" value="His_kinase_dom"/>
</dbReference>
<dbReference type="InterPro" id="IPR036890">
    <property type="entry name" value="HATPase_C_sf"/>
</dbReference>
<dbReference type="PROSITE" id="PS50109">
    <property type="entry name" value="HIS_KIN"/>
    <property type="match status" value="1"/>
</dbReference>
<organism evidence="8 9">
    <name type="scientific">Pelagerythrobacter aerophilus</name>
    <dbReference type="NCBI Taxonomy" id="2306995"/>
    <lineage>
        <taxon>Bacteria</taxon>
        <taxon>Pseudomonadati</taxon>
        <taxon>Pseudomonadota</taxon>
        <taxon>Alphaproteobacteria</taxon>
        <taxon>Sphingomonadales</taxon>
        <taxon>Erythrobacteraceae</taxon>
        <taxon>Pelagerythrobacter</taxon>
    </lineage>
</organism>
<dbReference type="InterPro" id="IPR003661">
    <property type="entry name" value="HisK_dim/P_dom"/>
</dbReference>
<dbReference type="EMBL" id="QXFK01000014">
    <property type="protein sequence ID" value="RIV79316.1"/>
    <property type="molecule type" value="Genomic_DNA"/>
</dbReference>
<keyword evidence="5 8" id="KW-0418">Kinase</keyword>
<evidence type="ECO:0000256" key="2">
    <source>
        <dbReference type="ARBA" id="ARBA00012438"/>
    </source>
</evidence>
<dbReference type="SUPFAM" id="SSF47384">
    <property type="entry name" value="Homodimeric domain of signal transducing histidine kinase"/>
    <property type="match status" value="1"/>
</dbReference>
<dbReference type="OrthoDB" id="7933832at2"/>
<dbReference type="InterPro" id="IPR003594">
    <property type="entry name" value="HATPase_dom"/>
</dbReference>
<comment type="catalytic activity">
    <reaction evidence="1">
        <text>ATP + protein L-histidine = ADP + protein N-phospho-L-histidine.</text>
        <dbReference type="EC" id="2.7.13.3"/>
    </reaction>
</comment>
<dbReference type="Proteomes" id="UP000285092">
    <property type="component" value="Unassembled WGS sequence"/>
</dbReference>
<dbReference type="PANTHER" id="PTHR43711:SF26">
    <property type="entry name" value="SENSOR HISTIDINE KINASE RCSC"/>
    <property type="match status" value="1"/>
</dbReference>
<dbReference type="RefSeq" id="WP_119512148.1">
    <property type="nucleotide sequence ID" value="NZ_QXFK01000014.1"/>
</dbReference>
<dbReference type="InterPro" id="IPR036097">
    <property type="entry name" value="HisK_dim/P_sf"/>
</dbReference>
<dbReference type="CDD" id="cd00082">
    <property type="entry name" value="HisKA"/>
    <property type="match status" value="1"/>
</dbReference>
<dbReference type="SMART" id="SM00387">
    <property type="entry name" value="HATPase_c"/>
    <property type="match status" value="1"/>
</dbReference>
<feature type="domain" description="Histidine kinase" evidence="7">
    <location>
        <begin position="243"/>
        <end position="459"/>
    </location>
</feature>
<sequence length="463" mass="48971">MNAHSPSYLARGRTDAEDRLIEADELLAALQRSCGGEIPGVLAVPALLERVRQARAAGTRLSGAIEAFGGEDIIHAWIEVFPHSGNEAGCSIGIADWQVSPAVREDNAQAAVRHLEIERSVADLWARLDPAQGVLAAEAHAPDLAALALRMMQGAGRPWTDFVELPGAVHEQPMHWRLLDGLAVRVPESPREWTVTLAPLGGPEPGQSGFELYLASDAVLPTGEAPPHAELAGPPATHLIGRNLAPVLRQPIARIIANAETIRTRLAGPLAEEYSNYAADIAAAGQHLLALIEDLSDLEVVEAEGFATAPDEIDLGDVAHRAAGILAVRAKEKGIALTAPPAGRPVPAVAEFRRVLQILLNLVGNAIRYSPEGSQIRLELSAEGARASVSVIDEGPGLDAEQQARVFEKFERLGRSGDGGSGLGLYISRRLARAMGGDLTVQSELGSGANFTLELPAAHKSQE</sequence>
<dbReference type="Pfam" id="PF02518">
    <property type="entry name" value="HATPase_c"/>
    <property type="match status" value="1"/>
</dbReference>
<keyword evidence="4" id="KW-0808">Transferase</keyword>
<evidence type="ECO:0000256" key="1">
    <source>
        <dbReference type="ARBA" id="ARBA00000085"/>
    </source>
</evidence>
<dbReference type="Gene3D" id="3.30.565.10">
    <property type="entry name" value="Histidine kinase-like ATPase, C-terminal domain"/>
    <property type="match status" value="1"/>
</dbReference>